<reference evidence="3" key="1">
    <citation type="journal article" date="2008" name="Mol. Biol. Evol.">
        <title>Diversifying selection and concerted evolution of a type IV secretion system in Bartonella.</title>
        <authorList>
            <person name="Nystedt B."/>
            <person name="Frank A.C."/>
            <person name="Thollesson M."/>
            <person name="Andersson S.G."/>
        </authorList>
    </citation>
    <scope>NUCLEOTIDE SEQUENCE</scope>
    <source>
        <strain evidence="3">As4aup</strain>
    </source>
</reference>
<keyword evidence="2" id="KW-0812">Transmembrane</keyword>
<dbReference type="OMA" id="VIFFMAH"/>
<feature type="transmembrane region" description="Helical" evidence="2">
    <location>
        <begin position="67"/>
        <end position="88"/>
    </location>
</feature>
<name>B0RKC5_BARGR</name>
<dbReference type="GO" id="GO:0016020">
    <property type="term" value="C:membrane"/>
    <property type="evidence" value="ECO:0007669"/>
    <property type="project" value="UniProtKB-SubCell"/>
</dbReference>
<keyword evidence="2" id="KW-0472">Membrane</keyword>
<keyword evidence="2" id="KW-1133">Transmembrane helix</keyword>
<accession>B0RKC5</accession>
<sequence length="122" mass="13185">MKTIIQNVIYNLNERNMRKLINLQPKSNNKVAAISAAVVIFFMAHPVHSQAQALKAKDALTALQTDLTTHIIPVAAAVILLCLAIGYAGRYIGRDTFVRWAIGVIVAGSATQLAKLLFTGQA</sequence>
<dbReference type="NCBIfam" id="NF033899">
    <property type="entry name" value="T4SS_pilin_TrwL"/>
    <property type="match status" value="1"/>
</dbReference>
<proteinExistence type="predicted"/>
<dbReference type="EMBL" id="AM905248">
    <property type="protein sequence ID" value="CAP18751.1"/>
    <property type="molecule type" value="Genomic_DNA"/>
</dbReference>
<evidence type="ECO:0000313" key="3">
    <source>
        <dbReference type="EMBL" id="CAP18751.1"/>
    </source>
</evidence>
<evidence type="ECO:0000256" key="2">
    <source>
        <dbReference type="SAM" id="Phobius"/>
    </source>
</evidence>
<organism evidence="3">
    <name type="scientific">Bartonella grahamii</name>
    <dbReference type="NCBI Taxonomy" id="33045"/>
    <lineage>
        <taxon>Bacteria</taxon>
        <taxon>Pseudomonadati</taxon>
        <taxon>Pseudomonadota</taxon>
        <taxon>Alphaproteobacteria</taxon>
        <taxon>Hyphomicrobiales</taxon>
        <taxon>Bartonellaceae</taxon>
        <taxon>Bartonella</taxon>
    </lineage>
</organism>
<dbReference type="AlphaFoldDB" id="B0RKC5"/>
<evidence type="ECO:0000256" key="1">
    <source>
        <dbReference type="ARBA" id="ARBA00004141"/>
    </source>
</evidence>
<dbReference type="InterPro" id="IPR007039">
    <property type="entry name" value="TrbC/VirB2"/>
</dbReference>
<feature type="transmembrane region" description="Helical" evidence="2">
    <location>
        <begin position="100"/>
        <end position="118"/>
    </location>
</feature>
<comment type="subcellular location">
    <subcellularLocation>
        <location evidence="1">Membrane</location>
        <topology evidence="1">Multi-pass membrane protein</topology>
    </subcellularLocation>
</comment>
<dbReference type="Pfam" id="PF04956">
    <property type="entry name" value="TrbC"/>
    <property type="match status" value="1"/>
</dbReference>
<gene>
    <name evidence="3" type="primary">trwL5</name>
</gene>
<protein>
    <submittedName>
        <fullName evidence="3">TrwL5 protein</fullName>
    </submittedName>
</protein>